<evidence type="ECO:0000256" key="6">
    <source>
        <dbReference type="ARBA" id="ARBA00022692"/>
    </source>
</evidence>
<feature type="region of interest" description="Disordered" evidence="14">
    <location>
        <begin position="27"/>
        <end position="56"/>
    </location>
</feature>
<evidence type="ECO:0000256" key="4">
    <source>
        <dbReference type="ARBA" id="ARBA00022448"/>
    </source>
</evidence>
<reference evidence="17 18" key="1">
    <citation type="submission" date="2016-10" db="EMBL/GenBank/DDBJ databases">
        <title>Arsenicibacter rosenii gen. nov., sp. nov., an efficient arsenic-methylating bacterium isolated from an arsenic-contaminated paddy soil.</title>
        <authorList>
            <person name="Huang K."/>
        </authorList>
    </citation>
    <scope>NUCLEOTIDE SEQUENCE [LARGE SCALE GENOMIC DNA]</scope>
    <source>
        <strain evidence="17 18">SM-1</strain>
    </source>
</reference>
<comment type="subunit">
    <text evidence="13">Interacts with the Sec translocase complex via SecD. Specifically interacts with transmembrane segments of nascent integral membrane proteins during membrane integration.</text>
</comment>
<evidence type="ECO:0000256" key="13">
    <source>
        <dbReference type="HAMAP-Rule" id="MF_01810"/>
    </source>
</evidence>
<keyword evidence="6 13" id="KW-0812">Transmembrane</keyword>
<dbReference type="GO" id="GO:0032977">
    <property type="term" value="F:membrane insertase activity"/>
    <property type="evidence" value="ECO:0007669"/>
    <property type="project" value="InterPro"/>
</dbReference>
<comment type="subcellular location">
    <subcellularLocation>
        <location evidence="1">Cell inner membrane</location>
        <topology evidence="1">Multi-pass membrane protein</topology>
    </subcellularLocation>
    <subcellularLocation>
        <location evidence="13">Cell membrane</location>
        <topology evidence="13">Multi-pass membrane protein</topology>
    </subcellularLocation>
</comment>
<proteinExistence type="inferred from homology"/>
<sequence>MDRNQLVGIALILALLVGYQVLMPKPEPKPAQTQTQQQAKASSKAATTQKTTTQTLDSTAARSLYGDFAVAANGEARDIVVENKDVKITFSTKGGRVKQVQLKNYETYTKKPLFLIDEKSSKTLLEVQTKRGKVDLHSLYFQTAAQNTTVSGQPQRITFQLEVAPGQTVEQSYTIPAEGYTVEYDLKMNGLDNLVGNENVRFFWQDRMPQFENDLKENRQKAVINYLLQDETFDGLPEGQDSHEKAVEEPVQWFTIKHKYFLAGFVARNAPLQNATFKTLVDPADSSVVKTAVAIVNLPMGDIKTGKGNYRFYYGPNDYQLLGDVATEFDRNVYLGYAVLKPLNKYFFVPVFSMFEKVFSNYGLLIVALVVFVKLLLTPLTYKSYVSMAKMRVLQPEINEIKERVGDDMTKVQSEQMKLYQQVGVSPLSGCVPVLATMPILMALFFLFPNLIELRQKSFLWSSDLSTYDAFLKFPVSIPFLGDHLSLFTVMMTISSIAYAWYNNQNTPAQPGPVNMKAMSYIFPVMFMFVLNSFPAGLTWYYFVSNVVTITQQQIIRRFVDENKIKAVLDENRKKFATGGGAKKSKFQDMLQRTLQQAEDARKDAEEAKRRAEQRPKKK</sequence>
<dbReference type="EMBL" id="MORL01000003">
    <property type="protein sequence ID" value="OIN59610.1"/>
    <property type="molecule type" value="Genomic_DNA"/>
</dbReference>
<feature type="transmembrane region" description="Helical" evidence="13">
    <location>
        <begin position="362"/>
        <end position="382"/>
    </location>
</feature>
<keyword evidence="10 13" id="KW-0143">Chaperone</keyword>
<evidence type="ECO:0000256" key="11">
    <source>
        <dbReference type="ARBA" id="ARBA00033245"/>
    </source>
</evidence>
<feature type="transmembrane region" description="Helical" evidence="13">
    <location>
        <begin position="425"/>
        <end position="448"/>
    </location>
</feature>
<feature type="compositionally biased region" description="Low complexity" evidence="14">
    <location>
        <begin position="31"/>
        <end position="56"/>
    </location>
</feature>
<evidence type="ECO:0000256" key="8">
    <source>
        <dbReference type="ARBA" id="ARBA00022989"/>
    </source>
</evidence>
<dbReference type="NCBIfam" id="NF002356">
    <property type="entry name" value="PRK01318.2-3"/>
    <property type="match status" value="1"/>
</dbReference>
<evidence type="ECO:0000256" key="10">
    <source>
        <dbReference type="ARBA" id="ARBA00023186"/>
    </source>
</evidence>
<feature type="transmembrane region" description="Helical" evidence="13">
    <location>
        <begin position="484"/>
        <end position="502"/>
    </location>
</feature>
<evidence type="ECO:0000256" key="2">
    <source>
        <dbReference type="ARBA" id="ARBA00010527"/>
    </source>
</evidence>
<keyword evidence="8 13" id="KW-1133">Transmembrane helix</keyword>
<dbReference type="GO" id="GO:0051205">
    <property type="term" value="P:protein insertion into membrane"/>
    <property type="evidence" value="ECO:0007669"/>
    <property type="project" value="TreeGrafter"/>
</dbReference>
<dbReference type="InterPro" id="IPR047196">
    <property type="entry name" value="YidC_ALB_C"/>
</dbReference>
<evidence type="ECO:0000259" key="15">
    <source>
        <dbReference type="Pfam" id="PF02096"/>
    </source>
</evidence>
<dbReference type="CDD" id="cd19961">
    <property type="entry name" value="EcYidC-like_peri"/>
    <property type="match status" value="1"/>
</dbReference>
<name>A0A1S2VMJ1_9BACT</name>
<dbReference type="GO" id="GO:0015031">
    <property type="term" value="P:protein transport"/>
    <property type="evidence" value="ECO:0007669"/>
    <property type="project" value="UniProtKB-KW"/>
</dbReference>
<feature type="domain" description="Membrane insertase YidC/Oxa/ALB C-terminal" evidence="15">
    <location>
        <begin position="362"/>
        <end position="558"/>
    </location>
</feature>
<keyword evidence="18" id="KW-1185">Reference proteome</keyword>
<evidence type="ECO:0000256" key="1">
    <source>
        <dbReference type="ARBA" id="ARBA00004429"/>
    </source>
</evidence>
<dbReference type="AlphaFoldDB" id="A0A1S2VMJ1"/>
<dbReference type="PANTHER" id="PTHR12428">
    <property type="entry name" value="OXA1"/>
    <property type="match status" value="1"/>
</dbReference>
<comment type="caution">
    <text evidence="17">The sequence shown here is derived from an EMBL/GenBank/DDBJ whole genome shotgun (WGS) entry which is preliminary data.</text>
</comment>
<feature type="compositionally biased region" description="Basic and acidic residues" evidence="14">
    <location>
        <begin position="599"/>
        <end position="619"/>
    </location>
</feature>
<dbReference type="Pfam" id="PF14849">
    <property type="entry name" value="YidC_periplas"/>
    <property type="match status" value="1"/>
</dbReference>
<evidence type="ECO:0000313" key="17">
    <source>
        <dbReference type="EMBL" id="OIN59610.1"/>
    </source>
</evidence>
<keyword evidence="9 13" id="KW-0472">Membrane</keyword>
<comment type="function">
    <text evidence="13">Required for the insertion and/or proper folding and/or complex formation of integral membrane proteins into the membrane. Involved in integration of membrane proteins that insert both dependently and independently of the Sec translocase complex, as well as at least some lipoproteins. Aids folding of multispanning membrane proteins.</text>
</comment>
<dbReference type="InterPro" id="IPR028053">
    <property type="entry name" value="Membr_insert_YidC_N"/>
</dbReference>
<comment type="similarity">
    <text evidence="2 13">Belongs to the OXA1/ALB3/YidC family. Type 1 subfamily.</text>
</comment>
<evidence type="ECO:0000256" key="14">
    <source>
        <dbReference type="SAM" id="MobiDB-lite"/>
    </source>
</evidence>
<feature type="transmembrane region" description="Helical" evidence="13">
    <location>
        <begin position="522"/>
        <end position="543"/>
    </location>
</feature>
<dbReference type="PANTHER" id="PTHR12428:SF65">
    <property type="entry name" value="CYTOCHROME C OXIDASE ASSEMBLY PROTEIN COX18, MITOCHONDRIAL"/>
    <property type="match status" value="1"/>
</dbReference>
<dbReference type="InterPro" id="IPR028055">
    <property type="entry name" value="YidC/Oxa/ALB_C"/>
</dbReference>
<dbReference type="NCBIfam" id="TIGR03592">
    <property type="entry name" value="yidC_oxa1_cterm"/>
    <property type="match status" value="1"/>
</dbReference>
<evidence type="ECO:0000313" key="18">
    <source>
        <dbReference type="Proteomes" id="UP000181790"/>
    </source>
</evidence>
<feature type="domain" description="Membrane insertase YidC N-terminal" evidence="16">
    <location>
        <begin position="79"/>
        <end position="348"/>
    </location>
</feature>
<accession>A0A1S2VMJ1</accession>
<evidence type="ECO:0000256" key="12">
    <source>
        <dbReference type="ARBA" id="ARBA00033342"/>
    </source>
</evidence>
<keyword evidence="7 13" id="KW-0653">Protein transport</keyword>
<evidence type="ECO:0000256" key="5">
    <source>
        <dbReference type="ARBA" id="ARBA00022475"/>
    </source>
</evidence>
<dbReference type="Pfam" id="PF02096">
    <property type="entry name" value="60KD_IMP"/>
    <property type="match status" value="1"/>
</dbReference>
<dbReference type="HAMAP" id="MF_01810">
    <property type="entry name" value="YidC_type1"/>
    <property type="match status" value="1"/>
</dbReference>
<dbReference type="InterPro" id="IPR019998">
    <property type="entry name" value="Membr_insert_YidC"/>
</dbReference>
<organism evidence="17 18">
    <name type="scientific">Arsenicibacter rosenii</name>
    <dbReference type="NCBI Taxonomy" id="1750698"/>
    <lineage>
        <taxon>Bacteria</taxon>
        <taxon>Pseudomonadati</taxon>
        <taxon>Bacteroidota</taxon>
        <taxon>Cytophagia</taxon>
        <taxon>Cytophagales</taxon>
        <taxon>Spirosomataceae</taxon>
        <taxon>Arsenicibacter</taxon>
    </lineage>
</organism>
<dbReference type="NCBIfam" id="TIGR03593">
    <property type="entry name" value="yidC_nterm"/>
    <property type="match status" value="1"/>
</dbReference>
<evidence type="ECO:0000259" key="16">
    <source>
        <dbReference type="Pfam" id="PF14849"/>
    </source>
</evidence>
<feature type="region of interest" description="Disordered" evidence="14">
    <location>
        <begin position="593"/>
        <end position="619"/>
    </location>
</feature>
<dbReference type="GO" id="GO:0005886">
    <property type="term" value="C:plasma membrane"/>
    <property type="evidence" value="ECO:0007669"/>
    <property type="project" value="UniProtKB-SubCell"/>
</dbReference>
<keyword evidence="5 13" id="KW-1003">Cell membrane</keyword>
<evidence type="ECO:0000256" key="9">
    <source>
        <dbReference type="ARBA" id="ARBA00023136"/>
    </source>
</evidence>
<protein>
    <recommendedName>
        <fullName evidence="3 13">Membrane protein insertase YidC</fullName>
    </recommendedName>
    <alternativeName>
        <fullName evidence="12 13">Foldase YidC</fullName>
    </alternativeName>
    <alternativeName>
        <fullName evidence="11 13">Membrane integrase YidC</fullName>
    </alternativeName>
    <alternativeName>
        <fullName evidence="13">Membrane protein YidC</fullName>
    </alternativeName>
</protein>
<gene>
    <name evidence="13" type="primary">yidC</name>
    <name evidence="17" type="ORF">BLX24_06965</name>
</gene>
<evidence type="ECO:0000256" key="3">
    <source>
        <dbReference type="ARBA" id="ARBA00015325"/>
    </source>
</evidence>
<dbReference type="Proteomes" id="UP000181790">
    <property type="component" value="Unassembled WGS sequence"/>
</dbReference>
<dbReference type="CDD" id="cd20070">
    <property type="entry name" value="5TM_YidC_Alb3"/>
    <property type="match status" value="1"/>
</dbReference>
<dbReference type="InterPro" id="IPR001708">
    <property type="entry name" value="YidC/ALB3/OXA1/COX18"/>
</dbReference>
<dbReference type="Gene3D" id="2.70.98.90">
    <property type="match status" value="1"/>
</dbReference>
<evidence type="ECO:0000256" key="7">
    <source>
        <dbReference type="ARBA" id="ARBA00022927"/>
    </source>
</evidence>
<dbReference type="RefSeq" id="WP_071502405.1">
    <property type="nucleotide sequence ID" value="NZ_MORL01000003.1"/>
</dbReference>
<dbReference type="InterPro" id="IPR038221">
    <property type="entry name" value="YidC_periplasmic_sf"/>
</dbReference>
<dbReference type="OrthoDB" id="9780552at2"/>
<keyword evidence="4 13" id="KW-0813">Transport</keyword>
<dbReference type="PRINTS" id="PR00701">
    <property type="entry name" value="60KDINNERMP"/>
</dbReference>